<keyword evidence="4" id="KW-1185">Reference proteome</keyword>
<comment type="caution">
    <text evidence="3">The sequence shown here is derived from an EMBL/GenBank/DDBJ whole genome shotgun (WGS) entry which is preliminary data.</text>
</comment>
<keyword evidence="2 3" id="KW-0413">Isomerase</keyword>
<gene>
    <name evidence="3" type="ORF">GON04_13290</name>
</gene>
<accession>A0A6N8ITZ0</accession>
<dbReference type="PANTHER" id="PTHR21198">
    <property type="entry name" value="GLUTAMATE RACEMASE"/>
    <property type="match status" value="1"/>
</dbReference>
<dbReference type="AlphaFoldDB" id="A0A6N8ITZ0"/>
<dbReference type="InterPro" id="IPR015942">
    <property type="entry name" value="Asp/Glu/hydantoin_racemase"/>
</dbReference>
<comment type="similarity">
    <text evidence="1">Belongs to the aspartate/glutamate racemases family.</text>
</comment>
<dbReference type="Proteomes" id="UP000469385">
    <property type="component" value="Unassembled WGS sequence"/>
</dbReference>
<evidence type="ECO:0000256" key="1">
    <source>
        <dbReference type="ARBA" id="ARBA00007847"/>
    </source>
</evidence>
<evidence type="ECO:0000313" key="3">
    <source>
        <dbReference type="EMBL" id="MVQ30429.1"/>
    </source>
</evidence>
<dbReference type="InterPro" id="IPR004380">
    <property type="entry name" value="Asp_race"/>
</dbReference>
<dbReference type="SUPFAM" id="SSF53681">
    <property type="entry name" value="Aspartate/glutamate racemase"/>
    <property type="match status" value="2"/>
</dbReference>
<dbReference type="EMBL" id="WSEL01000006">
    <property type="protein sequence ID" value="MVQ30429.1"/>
    <property type="molecule type" value="Genomic_DNA"/>
</dbReference>
<protein>
    <submittedName>
        <fullName evidence="3">Amino acid racemase</fullName>
        <ecNumber evidence="3">5.1.1.-</ecNumber>
    </submittedName>
</protein>
<sequence length="234" mass="24468">MPLHIGIVGCSAEGAALCFRTICAEGAARLGGHAHPEVSLHTPSLADYIRCLDAGDRQGVADLMLASARKLAAAGADFLVCPDNTIHQAWDLVAPRSPLPWLHIAQVVAQAAGQRGLRRVGVLGTAWLVRSEVYPQALGARGIEAVRPSDADRALVDRIIMDELVPGTVRPASTAQLVGVIARLRATGCDAVALACTELPLALHDGNAPLPLLDSTRLLARAALDRSLGARTTP</sequence>
<evidence type="ECO:0000256" key="2">
    <source>
        <dbReference type="ARBA" id="ARBA00023235"/>
    </source>
</evidence>
<name>A0A6N8ITZ0_9BURK</name>
<dbReference type="InterPro" id="IPR001920">
    <property type="entry name" value="Asp/Glu_race"/>
</dbReference>
<reference evidence="3 4" key="1">
    <citation type="submission" date="2019-12" db="EMBL/GenBank/DDBJ databases">
        <authorList>
            <person name="Huq M.A."/>
        </authorList>
    </citation>
    <scope>NUCLEOTIDE SEQUENCE [LARGE SCALE GENOMIC DNA]</scope>
    <source>
        <strain evidence="3 4">MAH-25</strain>
    </source>
</reference>
<dbReference type="GO" id="GO:0047661">
    <property type="term" value="F:amino-acid racemase activity"/>
    <property type="evidence" value="ECO:0007669"/>
    <property type="project" value="InterPro"/>
</dbReference>
<dbReference type="Pfam" id="PF01177">
    <property type="entry name" value="Asp_Glu_race"/>
    <property type="match status" value="1"/>
</dbReference>
<dbReference type="Gene3D" id="3.40.50.1860">
    <property type="match status" value="2"/>
</dbReference>
<dbReference type="EC" id="5.1.1.-" evidence="3"/>
<evidence type="ECO:0000313" key="4">
    <source>
        <dbReference type="Proteomes" id="UP000469385"/>
    </source>
</evidence>
<dbReference type="NCBIfam" id="TIGR00035">
    <property type="entry name" value="asp_race"/>
    <property type="match status" value="1"/>
</dbReference>
<dbReference type="PANTHER" id="PTHR21198:SF7">
    <property type="entry name" value="ASPARTATE-GLUTAMATE RACEMASE FAMILY"/>
    <property type="match status" value="1"/>
</dbReference>
<proteinExistence type="inferred from homology"/>
<organism evidence="3 4">
    <name type="scientific">Ramlibacter pinisoli</name>
    <dbReference type="NCBI Taxonomy" id="2682844"/>
    <lineage>
        <taxon>Bacteria</taxon>
        <taxon>Pseudomonadati</taxon>
        <taxon>Pseudomonadota</taxon>
        <taxon>Betaproteobacteria</taxon>
        <taxon>Burkholderiales</taxon>
        <taxon>Comamonadaceae</taxon>
        <taxon>Ramlibacter</taxon>
    </lineage>
</organism>